<dbReference type="InterPro" id="IPR001845">
    <property type="entry name" value="HTH_ArsR_DNA-bd_dom"/>
</dbReference>
<comment type="caution">
    <text evidence="3">The sequence shown here is derived from an EMBL/GenBank/DDBJ whole genome shotgun (WGS) entry which is preliminary data.</text>
</comment>
<dbReference type="InterPro" id="IPR036390">
    <property type="entry name" value="WH_DNA-bd_sf"/>
</dbReference>
<evidence type="ECO:0000259" key="2">
    <source>
        <dbReference type="SMART" id="SM00418"/>
    </source>
</evidence>
<dbReference type="Pfam" id="PF12840">
    <property type="entry name" value="HTH_20"/>
    <property type="match status" value="1"/>
</dbReference>
<accession>A0A8J3UA21</accession>
<evidence type="ECO:0000256" key="1">
    <source>
        <dbReference type="SAM" id="MobiDB-lite"/>
    </source>
</evidence>
<sequence>MGVAHPLREALDPSPPVPRLTPALTSPGLPVSLYLQVKSRGDRIGTLTSEELLALLAAVGHPQRLRVIAGLSAGRVHVSELARRLGMSRPLLYLHLERLEKAGLVTGDLELSPDGKAMKYFELVPFDVHLTVDVVLAALRADEEEGLKDVQETPS</sequence>
<keyword evidence="4" id="KW-1185">Reference proteome</keyword>
<feature type="region of interest" description="Disordered" evidence="1">
    <location>
        <begin position="1"/>
        <end position="23"/>
    </location>
</feature>
<dbReference type="SUPFAM" id="SSF46785">
    <property type="entry name" value="Winged helix' DNA-binding domain"/>
    <property type="match status" value="1"/>
</dbReference>
<dbReference type="InterPro" id="IPR011991">
    <property type="entry name" value="ArsR-like_HTH"/>
</dbReference>
<evidence type="ECO:0000313" key="3">
    <source>
        <dbReference type="EMBL" id="GII39586.1"/>
    </source>
</evidence>
<name>A0A8J3UA21_9ACTN</name>
<dbReference type="PANTHER" id="PTHR38600">
    <property type="entry name" value="TRANSCRIPTIONAL REGULATORY PROTEIN"/>
    <property type="match status" value="1"/>
</dbReference>
<gene>
    <name evidence="3" type="ORF">Pph01_45890</name>
</gene>
<evidence type="ECO:0000313" key="4">
    <source>
        <dbReference type="Proteomes" id="UP000622547"/>
    </source>
</evidence>
<dbReference type="GO" id="GO:0003700">
    <property type="term" value="F:DNA-binding transcription factor activity"/>
    <property type="evidence" value="ECO:0007669"/>
    <property type="project" value="InterPro"/>
</dbReference>
<dbReference type="InterPro" id="IPR036388">
    <property type="entry name" value="WH-like_DNA-bd_sf"/>
</dbReference>
<dbReference type="PANTHER" id="PTHR38600:SF1">
    <property type="entry name" value="TRANSCRIPTIONAL REGULATORY PROTEIN"/>
    <property type="match status" value="1"/>
</dbReference>
<protein>
    <recommendedName>
        <fullName evidence="2">HTH arsR-type domain-containing protein</fullName>
    </recommendedName>
</protein>
<dbReference type="SMART" id="SM00418">
    <property type="entry name" value="HTH_ARSR"/>
    <property type="match status" value="1"/>
</dbReference>
<organism evidence="3 4">
    <name type="scientific">Planotetraspora phitsanulokensis</name>
    <dbReference type="NCBI Taxonomy" id="575192"/>
    <lineage>
        <taxon>Bacteria</taxon>
        <taxon>Bacillati</taxon>
        <taxon>Actinomycetota</taxon>
        <taxon>Actinomycetes</taxon>
        <taxon>Streptosporangiales</taxon>
        <taxon>Streptosporangiaceae</taxon>
        <taxon>Planotetraspora</taxon>
    </lineage>
</organism>
<feature type="domain" description="HTH arsR-type" evidence="2">
    <location>
        <begin position="54"/>
        <end position="137"/>
    </location>
</feature>
<dbReference type="AlphaFoldDB" id="A0A8J3UA21"/>
<proteinExistence type="predicted"/>
<dbReference type="Gene3D" id="1.10.10.10">
    <property type="entry name" value="Winged helix-like DNA-binding domain superfamily/Winged helix DNA-binding domain"/>
    <property type="match status" value="1"/>
</dbReference>
<dbReference type="Proteomes" id="UP000622547">
    <property type="component" value="Unassembled WGS sequence"/>
</dbReference>
<dbReference type="CDD" id="cd00090">
    <property type="entry name" value="HTH_ARSR"/>
    <property type="match status" value="1"/>
</dbReference>
<reference evidence="3 4" key="1">
    <citation type="submission" date="2021-01" db="EMBL/GenBank/DDBJ databases">
        <title>Whole genome shotgun sequence of Planotetraspora phitsanulokensis NBRC 104273.</title>
        <authorList>
            <person name="Komaki H."/>
            <person name="Tamura T."/>
        </authorList>
    </citation>
    <scope>NUCLEOTIDE SEQUENCE [LARGE SCALE GENOMIC DNA]</scope>
    <source>
        <strain evidence="3 4">NBRC 104273</strain>
    </source>
</reference>
<feature type="compositionally biased region" description="Basic and acidic residues" evidence="1">
    <location>
        <begin position="1"/>
        <end position="11"/>
    </location>
</feature>
<dbReference type="EMBL" id="BOOP01000021">
    <property type="protein sequence ID" value="GII39586.1"/>
    <property type="molecule type" value="Genomic_DNA"/>
</dbReference>